<dbReference type="Proteomes" id="UP000019149">
    <property type="component" value="Unassembled WGS sequence"/>
</dbReference>
<name>W6U064_ECHGR</name>
<evidence type="ECO:0000313" key="2">
    <source>
        <dbReference type="Proteomes" id="UP000019149"/>
    </source>
</evidence>
<accession>W6U064</accession>
<organism evidence="1 2">
    <name type="scientific">Echinococcus granulosus</name>
    <name type="common">Hydatid tapeworm</name>
    <dbReference type="NCBI Taxonomy" id="6210"/>
    <lineage>
        <taxon>Eukaryota</taxon>
        <taxon>Metazoa</taxon>
        <taxon>Spiralia</taxon>
        <taxon>Lophotrochozoa</taxon>
        <taxon>Platyhelminthes</taxon>
        <taxon>Cestoda</taxon>
        <taxon>Eucestoda</taxon>
        <taxon>Cyclophyllidea</taxon>
        <taxon>Taeniidae</taxon>
        <taxon>Echinococcus</taxon>
        <taxon>Echinococcus granulosus group</taxon>
    </lineage>
</organism>
<dbReference type="CTD" id="36346397"/>
<dbReference type="AlphaFoldDB" id="W6U064"/>
<dbReference type="RefSeq" id="XP_024345656.1">
    <property type="nucleotide sequence ID" value="XM_024499931.1"/>
</dbReference>
<protein>
    <submittedName>
        <fullName evidence="1">Uncharacterized protein</fullName>
    </submittedName>
</protein>
<dbReference type="KEGG" id="egl:EGR_10682"/>
<reference evidence="1 2" key="1">
    <citation type="journal article" date="2013" name="Nat. Genet.">
        <title>The genome of the hydatid tapeworm Echinococcus granulosus.</title>
        <authorList>
            <person name="Zheng H."/>
            <person name="Zhang W."/>
            <person name="Zhang L."/>
            <person name="Zhang Z."/>
            <person name="Li J."/>
            <person name="Lu G."/>
            <person name="Zhu Y."/>
            <person name="Wang Y."/>
            <person name="Huang Y."/>
            <person name="Liu J."/>
            <person name="Kang H."/>
            <person name="Chen J."/>
            <person name="Wang L."/>
            <person name="Chen A."/>
            <person name="Yu S."/>
            <person name="Gao Z."/>
            <person name="Jin L."/>
            <person name="Gu W."/>
            <person name="Wang Z."/>
            <person name="Zhao L."/>
            <person name="Shi B."/>
            <person name="Wen H."/>
            <person name="Lin R."/>
            <person name="Jones M.K."/>
            <person name="Brejova B."/>
            <person name="Vinar T."/>
            <person name="Zhao G."/>
            <person name="McManus D.P."/>
            <person name="Chen Z."/>
            <person name="Zhou Y."/>
            <person name="Wang S."/>
        </authorList>
    </citation>
    <scope>NUCLEOTIDE SEQUENCE [LARGE SCALE GENOMIC DNA]</scope>
</reference>
<comment type="caution">
    <text evidence="1">The sequence shown here is derived from an EMBL/GenBank/DDBJ whole genome shotgun (WGS) entry which is preliminary data.</text>
</comment>
<evidence type="ECO:0000313" key="1">
    <source>
        <dbReference type="EMBL" id="EUB54460.1"/>
    </source>
</evidence>
<keyword evidence="2" id="KW-1185">Reference proteome</keyword>
<sequence>MWVGGKQLKLLSKKIFSRNKLCPVNDIRRKWIVGCIYYKRKAKSTQTVSLGQTVSHFGLHASFSQSLVRLARFSSVQTSQLFYDSLLNGMFLFTLIDSEEISERSQQQGHHRNITLPRERQHYFTSAMASLDSVEIRETLILGNLITNGQAFMHSRLSRNSSSDVASFDHGQPALSSPQLVSLSFAFPLF</sequence>
<proteinExistence type="predicted"/>
<dbReference type="GeneID" id="36346397"/>
<gene>
    <name evidence="1" type="ORF">EGR_10682</name>
</gene>
<dbReference type="EMBL" id="APAU02000251">
    <property type="protein sequence ID" value="EUB54460.1"/>
    <property type="molecule type" value="Genomic_DNA"/>
</dbReference>